<accession>A0A4R2MWT1</accession>
<dbReference type="AlphaFoldDB" id="A0A4R2MWT1"/>
<sequence length="71" mass="7862">MSAPLKPQFFHANRKNVENTRCDVPIPNNQSCFLAQATALPAQVRDLAELLAQIAADELMQEKSARKEPGQ</sequence>
<dbReference type="EMBL" id="SLXH01000053">
    <property type="protein sequence ID" value="TCP10867.1"/>
    <property type="molecule type" value="Genomic_DNA"/>
</dbReference>
<dbReference type="Proteomes" id="UP000295182">
    <property type="component" value="Unassembled WGS sequence"/>
</dbReference>
<dbReference type="RefSeq" id="WP_119014879.1">
    <property type="nucleotide sequence ID" value="NZ_QXNC01000062.1"/>
</dbReference>
<evidence type="ECO:0000313" key="1">
    <source>
        <dbReference type="EMBL" id="TCP10867.1"/>
    </source>
</evidence>
<evidence type="ECO:0000313" key="2">
    <source>
        <dbReference type="Proteomes" id="UP000295182"/>
    </source>
</evidence>
<protein>
    <submittedName>
        <fullName evidence="1">Uncharacterized protein</fullName>
    </submittedName>
</protein>
<comment type="caution">
    <text evidence="1">The sequence shown here is derived from an EMBL/GenBank/DDBJ whole genome shotgun (WGS) entry which is preliminary data.</text>
</comment>
<keyword evidence="2" id="KW-1185">Reference proteome</keyword>
<name>A0A4R2MWT1_9BURK</name>
<gene>
    <name evidence="1" type="ORF">EV674_1533</name>
</gene>
<proteinExistence type="predicted"/>
<reference evidence="1 2" key="1">
    <citation type="submission" date="2019-03" db="EMBL/GenBank/DDBJ databases">
        <title>Genomic Encyclopedia of Type Strains, Phase IV (KMG-IV): sequencing the most valuable type-strain genomes for metagenomic binning, comparative biology and taxonomic classification.</title>
        <authorList>
            <person name="Goeker M."/>
        </authorList>
    </citation>
    <scope>NUCLEOTIDE SEQUENCE [LARGE SCALE GENOMIC DNA]</scope>
    <source>
        <strain evidence="1 2">DSM 1837</strain>
    </source>
</reference>
<organism evidence="1 2">
    <name type="scientific">Simplicispira metamorpha</name>
    <dbReference type="NCBI Taxonomy" id="80881"/>
    <lineage>
        <taxon>Bacteria</taxon>
        <taxon>Pseudomonadati</taxon>
        <taxon>Pseudomonadota</taxon>
        <taxon>Betaproteobacteria</taxon>
        <taxon>Burkholderiales</taxon>
        <taxon>Comamonadaceae</taxon>
        <taxon>Simplicispira</taxon>
    </lineage>
</organism>